<reference evidence="8 9" key="1">
    <citation type="submission" date="2016-09" db="EMBL/GenBank/DDBJ databases">
        <title>genome sequence of Mycobacterium sp. 739 SCH.</title>
        <authorList>
            <person name="Greninger A.L."/>
            <person name="Qin X."/>
            <person name="Jerome K."/>
            <person name="Vora S."/>
            <person name="Quinn K."/>
        </authorList>
    </citation>
    <scope>NUCLEOTIDE SEQUENCE [LARGE SCALE GENOMIC DNA]</scope>
    <source>
        <strain evidence="8 9">SCH</strain>
    </source>
</reference>
<evidence type="ECO:0000256" key="4">
    <source>
        <dbReference type="ARBA" id="ARBA00023136"/>
    </source>
</evidence>
<feature type="transmembrane region" description="Helical" evidence="6">
    <location>
        <begin position="40"/>
        <end position="66"/>
    </location>
</feature>
<evidence type="ECO:0000256" key="5">
    <source>
        <dbReference type="SAM" id="MobiDB-lite"/>
    </source>
</evidence>
<feature type="compositionally biased region" description="Acidic residues" evidence="5">
    <location>
        <begin position="229"/>
        <end position="239"/>
    </location>
</feature>
<dbReference type="Pfam" id="PF13515">
    <property type="entry name" value="FUSC_2"/>
    <property type="match status" value="1"/>
</dbReference>
<proteinExistence type="predicted"/>
<dbReference type="InterPro" id="IPR049453">
    <property type="entry name" value="Memb_transporter_dom"/>
</dbReference>
<keyword evidence="2 6" id="KW-0812">Transmembrane</keyword>
<feature type="region of interest" description="Disordered" evidence="5">
    <location>
        <begin position="224"/>
        <end position="251"/>
    </location>
</feature>
<keyword evidence="9" id="KW-1185">Reference proteome</keyword>
<feature type="transmembrane region" description="Helical" evidence="6">
    <location>
        <begin position="78"/>
        <end position="97"/>
    </location>
</feature>
<gene>
    <name evidence="8" type="ORF">BEL07_19470</name>
</gene>
<feature type="domain" description="Integral membrane bound transporter" evidence="7">
    <location>
        <begin position="4"/>
        <end position="122"/>
    </location>
</feature>
<evidence type="ECO:0000259" key="7">
    <source>
        <dbReference type="Pfam" id="PF13515"/>
    </source>
</evidence>
<feature type="transmembrane region" description="Helical" evidence="6">
    <location>
        <begin position="109"/>
        <end position="126"/>
    </location>
</feature>
<sequence length="284" mass="29201">MAVGAGHPYWAIAAAVLVLHAGGDRRGTLRKGAERLAGTWVGLALAAAILLVHPQGVALAVVVAALQFVIEMLVVRNYALASVFITAAALTVSSAAHPVDVADVLVDRGLDTLLGCAVGVAVYLVTAPRQETNRVPAAVADVLEQTAVVAGHLGAGTTPTLAARAARRDLHRRIVVLAAALDAAAAGTVAQQRRAADLTRSVVAAEHLGQLTIAGCWAAEHDPSFEADPGIDPDADPDYGGDSSPDASPDAYVARLRRLADAARRGEDVSADLVATSPMTHRRP</sequence>
<dbReference type="Proteomes" id="UP000178953">
    <property type="component" value="Unassembled WGS sequence"/>
</dbReference>
<keyword evidence="3 6" id="KW-1133">Transmembrane helix</keyword>
<dbReference type="EMBL" id="MCHX01000048">
    <property type="protein sequence ID" value="OFJ52098.1"/>
    <property type="molecule type" value="Genomic_DNA"/>
</dbReference>
<evidence type="ECO:0000256" key="3">
    <source>
        <dbReference type="ARBA" id="ARBA00022989"/>
    </source>
</evidence>
<evidence type="ECO:0000256" key="6">
    <source>
        <dbReference type="SAM" id="Phobius"/>
    </source>
</evidence>
<accession>A0A1E8Q0L2</accession>
<comment type="subcellular location">
    <subcellularLocation>
        <location evidence="1">Membrane</location>
        <topology evidence="1">Multi-pass membrane protein</topology>
    </subcellularLocation>
</comment>
<feature type="region of interest" description="Disordered" evidence="5">
    <location>
        <begin position="263"/>
        <end position="284"/>
    </location>
</feature>
<evidence type="ECO:0000256" key="2">
    <source>
        <dbReference type="ARBA" id="ARBA00022692"/>
    </source>
</evidence>
<dbReference type="GO" id="GO:0016020">
    <property type="term" value="C:membrane"/>
    <property type="evidence" value="ECO:0007669"/>
    <property type="project" value="UniProtKB-SubCell"/>
</dbReference>
<feature type="compositionally biased region" description="Low complexity" evidence="5">
    <location>
        <begin position="240"/>
        <end position="251"/>
    </location>
</feature>
<name>A0A1E8Q0L2_9MYCO</name>
<protein>
    <recommendedName>
        <fullName evidence="7">Integral membrane bound transporter domain-containing protein</fullName>
    </recommendedName>
</protein>
<keyword evidence="4 6" id="KW-0472">Membrane</keyword>
<comment type="caution">
    <text evidence="8">The sequence shown here is derived from an EMBL/GenBank/DDBJ whole genome shotgun (WGS) entry which is preliminary data.</text>
</comment>
<evidence type="ECO:0000256" key="1">
    <source>
        <dbReference type="ARBA" id="ARBA00004141"/>
    </source>
</evidence>
<organism evidence="8 9">
    <name type="scientific">Mycolicibacterium grossiae</name>
    <dbReference type="NCBI Taxonomy" id="1552759"/>
    <lineage>
        <taxon>Bacteria</taxon>
        <taxon>Bacillati</taxon>
        <taxon>Actinomycetota</taxon>
        <taxon>Actinomycetes</taxon>
        <taxon>Mycobacteriales</taxon>
        <taxon>Mycobacteriaceae</taxon>
        <taxon>Mycolicibacterium</taxon>
    </lineage>
</organism>
<evidence type="ECO:0000313" key="9">
    <source>
        <dbReference type="Proteomes" id="UP000178953"/>
    </source>
</evidence>
<evidence type="ECO:0000313" key="8">
    <source>
        <dbReference type="EMBL" id="OFJ52098.1"/>
    </source>
</evidence>
<dbReference type="AlphaFoldDB" id="A0A1E8Q0L2"/>